<dbReference type="PANTHER" id="PTHR31616:SF2">
    <property type="entry name" value="GH15-LIKE DOMAIN-CONTAINING PROTEIN"/>
    <property type="match status" value="1"/>
</dbReference>
<organism evidence="3 4">
    <name type="scientific">Labilibaculum filiforme</name>
    <dbReference type="NCBI Taxonomy" id="1940526"/>
    <lineage>
        <taxon>Bacteria</taxon>
        <taxon>Pseudomonadati</taxon>
        <taxon>Bacteroidota</taxon>
        <taxon>Bacteroidia</taxon>
        <taxon>Marinilabiliales</taxon>
        <taxon>Marinifilaceae</taxon>
        <taxon>Labilibaculum</taxon>
    </lineage>
</organism>
<dbReference type="OrthoDB" id="3902805at2"/>
<dbReference type="Proteomes" id="UP000233535">
    <property type="component" value="Unassembled WGS sequence"/>
</dbReference>
<dbReference type="InterPro" id="IPR045582">
    <property type="entry name" value="Trehalase-like_N"/>
</dbReference>
<dbReference type="AlphaFoldDB" id="A0A2N3HYT9"/>
<evidence type="ECO:0000313" key="3">
    <source>
        <dbReference type="EMBL" id="PKQ63197.1"/>
    </source>
</evidence>
<feature type="domain" description="GH15-like" evidence="1">
    <location>
        <begin position="224"/>
        <end position="583"/>
    </location>
</feature>
<dbReference type="Pfam" id="PF19291">
    <property type="entry name" value="TREH_N"/>
    <property type="match status" value="1"/>
</dbReference>
<feature type="domain" description="Trehalase-like N-terminal" evidence="2">
    <location>
        <begin position="8"/>
        <end position="133"/>
    </location>
</feature>
<keyword evidence="3" id="KW-0378">Hydrolase</keyword>
<keyword evidence="4" id="KW-1185">Reference proteome</keyword>
<dbReference type="InterPro" id="IPR012341">
    <property type="entry name" value="6hp_glycosidase-like_sf"/>
</dbReference>
<dbReference type="Pfam" id="PF00723">
    <property type="entry name" value="Glyco_hydro_15"/>
    <property type="match status" value="1"/>
</dbReference>
<reference evidence="3 4" key="1">
    <citation type="journal article" date="2017" name="Front. Microbiol.">
        <title>Labilibaculum manganireducens gen. nov., sp. nov. and Labilibaculum filiforme sp. nov., Novel Bacteroidetes Isolated from Subsurface Sediments of the Baltic Sea.</title>
        <authorList>
            <person name="Vandieken V."/>
            <person name="Marshall I.P."/>
            <person name="Niemann H."/>
            <person name="Engelen B."/>
            <person name="Cypionka H."/>
        </authorList>
    </citation>
    <scope>NUCLEOTIDE SEQUENCE [LARGE SCALE GENOMIC DNA]</scope>
    <source>
        <strain evidence="3 4">59.16B</strain>
    </source>
</reference>
<dbReference type="InterPro" id="IPR008928">
    <property type="entry name" value="6-hairpin_glycosidase_sf"/>
</dbReference>
<dbReference type="GO" id="GO:0004553">
    <property type="term" value="F:hydrolase activity, hydrolyzing O-glycosyl compounds"/>
    <property type="evidence" value="ECO:0007669"/>
    <property type="project" value="TreeGrafter"/>
</dbReference>
<sequence length="603" mass="70460">MKNLNYGVIGNCRSAALVSEKGSLDWVCLPQFDSSSAFAKLLDINKGGSFEILPEQATNITQEYRKNTNILKTRFECIDGVFEVLDFMPRYVTEKNDYYMPPDVVRFFRLVYGKPKFRIKYNPQLDYARNTTETNVSIGDYIKSYTTSGNYDSLYLYSSFNYSDILNQEVIELDQDQFCQVSYNQKLLEQTLDRIYLKLQRTKTYWLNWSEKTKELPKYNEESSRSALVLKLLSYQKSGAVLAALTTSLPETIGEVRNWDYRFCWIRDGSMVVKILTQMGHFNVAKRYLNFIMDIIPEKNEKIQIMYGINGERKLSEYELEHLDGYEGSKPVRVGNAAYKQKQNDIYGILLDLIHQHFEMFENSLDHSEELWTIVRSIVKVVEENWKKPDRGIWEIRGKSLHFTFSKVMCWVAFDRAVKIASLLQRDYYVGKWTILRHSVKEDILKKAWSKKKQAFTQYYGSEDMDASVLLMESYGFINATDEKYKSTVLTIQKELEHDGLMYRYKNKDDFGTPKSAFTICSFWMINSLYKIGKKKEAKEKFDKLLSYSNHLGLFAEDIDFVSKRMLGNFPQAYSHLAIIETALNFSNTNFDDEDSLLDQLNS</sequence>
<dbReference type="InterPro" id="IPR011613">
    <property type="entry name" value="GH15-like"/>
</dbReference>
<dbReference type="Gene3D" id="1.50.10.10">
    <property type="match status" value="1"/>
</dbReference>
<evidence type="ECO:0000259" key="1">
    <source>
        <dbReference type="Pfam" id="PF00723"/>
    </source>
</evidence>
<accession>A0A2N3HYT9</accession>
<evidence type="ECO:0000259" key="2">
    <source>
        <dbReference type="Pfam" id="PF19291"/>
    </source>
</evidence>
<evidence type="ECO:0000313" key="4">
    <source>
        <dbReference type="Proteomes" id="UP000233535"/>
    </source>
</evidence>
<dbReference type="GO" id="GO:0005975">
    <property type="term" value="P:carbohydrate metabolic process"/>
    <property type="evidence" value="ECO:0007669"/>
    <property type="project" value="InterPro"/>
</dbReference>
<proteinExistence type="predicted"/>
<protein>
    <submittedName>
        <fullName evidence="3">Glycoside hydrolase</fullName>
    </submittedName>
</protein>
<name>A0A2N3HYT9_9BACT</name>
<gene>
    <name evidence="3" type="ORF">BZG02_10610</name>
</gene>
<dbReference type="RefSeq" id="WP_101261405.1">
    <property type="nucleotide sequence ID" value="NZ_MVDD01000006.1"/>
</dbReference>
<dbReference type="EMBL" id="MVDD01000006">
    <property type="protein sequence ID" value="PKQ63197.1"/>
    <property type="molecule type" value="Genomic_DNA"/>
</dbReference>
<dbReference type="PANTHER" id="PTHR31616">
    <property type="entry name" value="TREHALASE"/>
    <property type="match status" value="1"/>
</dbReference>
<comment type="caution">
    <text evidence="3">The sequence shown here is derived from an EMBL/GenBank/DDBJ whole genome shotgun (WGS) entry which is preliminary data.</text>
</comment>
<dbReference type="SUPFAM" id="SSF48208">
    <property type="entry name" value="Six-hairpin glycosidases"/>
    <property type="match status" value="1"/>
</dbReference>